<gene>
    <name evidence="1" type="ORF">S06H3_64466</name>
</gene>
<name>X1RD55_9ZZZZ</name>
<dbReference type="AlphaFoldDB" id="X1RD55"/>
<dbReference type="EMBL" id="BARV01043067">
    <property type="protein sequence ID" value="GAI53514.1"/>
    <property type="molecule type" value="Genomic_DNA"/>
</dbReference>
<proteinExistence type="predicted"/>
<organism evidence="1">
    <name type="scientific">marine sediment metagenome</name>
    <dbReference type="NCBI Taxonomy" id="412755"/>
    <lineage>
        <taxon>unclassified sequences</taxon>
        <taxon>metagenomes</taxon>
        <taxon>ecological metagenomes</taxon>
    </lineage>
</organism>
<reference evidence="1" key="1">
    <citation type="journal article" date="2014" name="Front. Microbiol.">
        <title>High frequency of phylogenetically diverse reductive dehalogenase-homologous genes in deep subseafloor sedimentary metagenomes.</title>
        <authorList>
            <person name="Kawai M."/>
            <person name="Futagami T."/>
            <person name="Toyoda A."/>
            <person name="Takaki Y."/>
            <person name="Nishi S."/>
            <person name="Hori S."/>
            <person name="Arai W."/>
            <person name="Tsubouchi T."/>
            <person name="Morono Y."/>
            <person name="Uchiyama I."/>
            <person name="Ito T."/>
            <person name="Fujiyama A."/>
            <person name="Inagaki F."/>
            <person name="Takami H."/>
        </authorList>
    </citation>
    <scope>NUCLEOTIDE SEQUENCE</scope>
    <source>
        <strain evidence="1">Expedition CK06-06</strain>
    </source>
</reference>
<feature type="non-terminal residue" evidence="1">
    <location>
        <position position="35"/>
    </location>
</feature>
<comment type="caution">
    <text evidence="1">The sequence shown here is derived from an EMBL/GenBank/DDBJ whole genome shotgun (WGS) entry which is preliminary data.</text>
</comment>
<evidence type="ECO:0000313" key="1">
    <source>
        <dbReference type="EMBL" id="GAI53514.1"/>
    </source>
</evidence>
<protein>
    <submittedName>
        <fullName evidence="1">Uncharacterized protein</fullName>
    </submittedName>
</protein>
<accession>X1RD55</accession>
<sequence>MPPSPNGILVIALNPEVFIGLEAFKEKTDELITRV</sequence>